<evidence type="ECO:0000259" key="2">
    <source>
        <dbReference type="Pfam" id="PF06057"/>
    </source>
</evidence>
<keyword evidence="4" id="KW-1185">Reference proteome</keyword>
<keyword evidence="1" id="KW-0732">Signal</keyword>
<feature type="signal peptide" evidence="1">
    <location>
        <begin position="1"/>
        <end position="22"/>
    </location>
</feature>
<dbReference type="InterPro" id="IPR010333">
    <property type="entry name" value="VirJ"/>
</dbReference>
<feature type="chain" id="PRO_5016623015" description="Bacterial virulence domain-containing protein" evidence="1">
    <location>
        <begin position="23"/>
        <end position="452"/>
    </location>
</feature>
<sequence length="452" mass="48228">MKTIVKAATLLLAATLGPGAFAQDLRLDTGMIPSPVILLPDDQPHAVVVLLSDREGWRDQDQKEAERLKADGAIVIGIDTPKYIEALSRDTGDCIYTVSDIEETSHQLQRKTQSSTVLQPVIAGRGEGGALALAILAQTPKETIGQTLALDPAAGIPLLKPFCTPAAKTIAGDRTIYALTPGDLPDPATVLLTPAAPADGRDHVAALAAAHPEIDIRELPDTGAAAFSDAIDELIAAESATDMPLGLPLSILDALPARDTMAIVYSGDGGWRDLDRQVAGYLQADGIPVVGLDSLRYFWSERTPAETAADLERIIKAYEKRWNVRHVLLIGYSFGADVLPAAYRSLPDRIKSRVVQITLLALSHQVDYEILVSGWLSGASGGGAGDPLDDIRSIDPSVVQCVYGADEEEDACRDLKTGKVETIELPGGHHFDGDYQTLTQRIVAGLTRRQGN</sequence>
<name>A0A376AIM2_9HYPH</name>
<evidence type="ECO:0000256" key="1">
    <source>
        <dbReference type="SAM" id="SignalP"/>
    </source>
</evidence>
<dbReference type="SUPFAM" id="SSF53474">
    <property type="entry name" value="alpha/beta-Hydrolases"/>
    <property type="match status" value="2"/>
</dbReference>
<dbReference type="InterPro" id="IPR011225">
    <property type="entry name" value="IV_sec_VirJ"/>
</dbReference>
<organism evidence="3 4">
    <name type="scientific">Ciceribacter selenitireducens ATCC BAA-1503</name>
    <dbReference type="NCBI Taxonomy" id="1336235"/>
    <lineage>
        <taxon>Bacteria</taxon>
        <taxon>Pseudomonadati</taxon>
        <taxon>Pseudomonadota</taxon>
        <taxon>Alphaproteobacteria</taxon>
        <taxon>Hyphomicrobiales</taxon>
        <taxon>Rhizobiaceae</taxon>
        <taxon>Ciceribacter</taxon>
    </lineage>
</organism>
<feature type="domain" description="Bacterial virulence" evidence="2">
    <location>
        <begin position="259"/>
        <end position="449"/>
    </location>
</feature>
<accession>A0A376AIM2</accession>
<dbReference type="AlphaFoldDB" id="A0A376AIM2"/>
<gene>
    <name evidence="3" type="ORF">RHIZ70_3389</name>
</gene>
<reference evidence="4" key="1">
    <citation type="submission" date="2018-07" db="EMBL/GenBank/DDBJ databases">
        <authorList>
            <person name="Peiro R."/>
            <person name="Begona"/>
            <person name="Cbmso G."/>
            <person name="Lopez M."/>
            <person name="Gonzalez S."/>
        </authorList>
    </citation>
    <scope>NUCLEOTIDE SEQUENCE [LARGE SCALE GENOMIC DNA]</scope>
</reference>
<protein>
    <recommendedName>
        <fullName evidence="2">Bacterial virulence domain-containing protein</fullName>
    </recommendedName>
</protein>
<dbReference type="EMBL" id="UEYP01000005">
    <property type="protein sequence ID" value="SSC67681.1"/>
    <property type="molecule type" value="Genomic_DNA"/>
</dbReference>
<dbReference type="Gene3D" id="3.40.50.1820">
    <property type="entry name" value="alpha/beta hydrolase"/>
    <property type="match status" value="2"/>
</dbReference>
<dbReference type="OrthoDB" id="9807916at2"/>
<evidence type="ECO:0000313" key="4">
    <source>
        <dbReference type="Proteomes" id="UP000254764"/>
    </source>
</evidence>
<dbReference type="Proteomes" id="UP000254764">
    <property type="component" value="Unassembled WGS sequence"/>
</dbReference>
<dbReference type="Pfam" id="PF06057">
    <property type="entry name" value="VirJ"/>
    <property type="match status" value="2"/>
</dbReference>
<dbReference type="PIRSF" id="PIRSF029063">
    <property type="entry name" value="IV_sec_VirJ"/>
    <property type="match status" value="1"/>
</dbReference>
<evidence type="ECO:0000313" key="3">
    <source>
        <dbReference type="EMBL" id="SSC67681.1"/>
    </source>
</evidence>
<dbReference type="InterPro" id="IPR029058">
    <property type="entry name" value="AB_hydrolase_fold"/>
</dbReference>
<proteinExistence type="predicted"/>
<feature type="domain" description="Bacterial virulence" evidence="2">
    <location>
        <begin position="47"/>
        <end position="84"/>
    </location>
</feature>
<dbReference type="RefSeq" id="WP_115670248.1">
    <property type="nucleotide sequence ID" value="NZ_UEYP01000005.1"/>
</dbReference>